<dbReference type="AlphaFoldDB" id="A0A4Y2HJC4"/>
<gene>
    <name evidence="1" type="ORF">AVEN_71124_1</name>
</gene>
<protein>
    <submittedName>
        <fullName evidence="1">Uncharacterized protein</fullName>
    </submittedName>
</protein>
<organism evidence="1 2">
    <name type="scientific">Araneus ventricosus</name>
    <name type="common">Orbweaver spider</name>
    <name type="synonym">Epeira ventricosa</name>
    <dbReference type="NCBI Taxonomy" id="182803"/>
    <lineage>
        <taxon>Eukaryota</taxon>
        <taxon>Metazoa</taxon>
        <taxon>Ecdysozoa</taxon>
        <taxon>Arthropoda</taxon>
        <taxon>Chelicerata</taxon>
        <taxon>Arachnida</taxon>
        <taxon>Araneae</taxon>
        <taxon>Araneomorphae</taxon>
        <taxon>Entelegynae</taxon>
        <taxon>Araneoidea</taxon>
        <taxon>Araneidae</taxon>
        <taxon>Araneus</taxon>
    </lineage>
</organism>
<dbReference type="EMBL" id="BGPR01001978">
    <property type="protein sequence ID" value="GBM65445.1"/>
    <property type="molecule type" value="Genomic_DNA"/>
</dbReference>
<comment type="caution">
    <text evidence="1">The sequence shown here is derived from an EMBL/GenBank/DDBJ whole genome shotgun (WGS) entry which is preliminary data.</text>
</comment>
<keyword evidence="2" id="KW-1185">Reference proteome</keyword>
<evidence type="ECO:0000313" key="2">
    <source>
        <dbReference type="Proteomes" id="UP000499080"/>
    </source>
</evidence>
<proteinExistence type="predicted"/>
<sequence length="96" mass="11175">MSNRNIQYVALVDWMWLCEKWMVRRIVVAPVYKSEDTLVITMKKESWGLFTFKEVQKNANVLPLSGFVEEPVSGGNIEWTCNIWPLSSEANFITLF</sequence>
<accession>A0A4Y2HJC4</accession>
<evidence type="ECO:0000313" key="1">
    <source>
        <dbReference type="EMBL" id="GBM65445.1"/>
    </source>
</evidence>
<name>A0A4Y2HJC4_ARAVE</name>
<dbReference type="Proteomes" id="UP000499080">
    <property type="component" value="Unassembled WGS sequence"/>
</dbReference>
<reference evidence="1 2" key="1">
    <citation type="journal article" date="2019" name="Sci. Rep.">
        <title>Orb-weaving spider Araneus ventricosus genome elucidates the spidroin gene catalogue.</title>
        <authorList>
            <person name="Kono N."/>
            <person name="Nakamura H."/>
            <person name="Ohtoshi R."/>
            <person name="Moran D.A.P."/>
            <person name="Shinohara A."/>
            <person name="Yoshida Y."/>
            <person name="Fujiwara M."/>
            <person name="Mori M."/>
            <person name="Tomita M."/>
            <person name="Arakawa K."/>
        </authorList>
    </citation>
    <scope>NUCLEOTIDE SEQUENCE [LARGE SCALE GENOMIC DNA]</scope>
</reference>